<dbReference type="GO" id="GO:0004152">
    <property type="term" value="F:dihydroorotate dehydrogenase activity"/>
    <property type="evidence" value="ECO:0007669"/>
    <property type="project" value="InterPro"/>
</dbReference>
<protein>
    <recommendedName>
        <fullName evidence="10">Dihydroorotate oxidase</fullName>
    </recommendedName>
</protein>
<evidence type="ECO:0000256" key="7">
    <source>
        <dbReference type="ARBA" id="ARBA00022643"/>
    </source>
</evidence>
<keyword evidence="6" id="KW-0285">Flavoprotein</keyword>
<evidence type="ECO:0000256" key="1">
    <source>
        <dbReference type="ARBA" id="ARBA00001917"/>
    </source>
</evidence>
<evidence type="ECO:0000259" key="11">
    <source>
        <dbReference type="Pfam" id="PF01180"/>
    </source>
</evidence>
<reference evidence="12" key="1">
    <citation type="submission" date="2023-03" db="EMBL/GenBank/DDBJ databases">
        <authorList>
            <person name="Steffen K."/>
            <person name="Cardenas P."/>
        </authorList>
    </citation>
    <scope>NUCLEOTIDE SEQUENCE</scope>
</reference>
<comment type="subcellular location">
    <subcellularLocation>
        <location evidence="2">Cytoplasm</location>
    </subcellularLocation>
</comment>
<dbReference type="GO" id="GO:0006222">
    <property type="term" value="P:UMP biosynthetic process"/>
    <property type="evidence" value="ECO:0007669"/>
    <property type="project" value="InterPro"/>
</dbReference>
<dbReference type="PIRSF" id="PIRSF000164">
    <property type="entry name" value="DHO_oxidase"/>
    <property type="match status" value="1"/>
</dbReference>
<dbReference type="FunFam" id="3.20.20.70:FF:000027">
    <property type="entry name" value="Dihydropyrimidine dehydrogenase [NADP(+)]"/>
    <property type="match status" value="1"/>
</dbReference>
<dbReference type="InterPro" id="IPR049622">
    <property type="entry name" value="Dihydroorotate_DH_I"/>
</dbReference>
<dbReference type="PANTHER" id="PTHR48109">
    <property type="entry name" value="DIHYDROOROTATE DEHYDROGENASE (QUINONE), MITOCHONDRIAL-RELATED"/>
    <property type="match status" value="1"/>
</dbReference>
<keyword evidence="9" id="KW-0560">Oxidoreductase</keyword>
<dbReference type="Gene3D" id="3.20.20.70">
    <property type="entry name" value="Aldolase class I"/>
    <property type="match status" value="1"/>
</dbReference>
<dbReference type="GO" id="GO:0006207">
    <property type="term" value="P:'de novo' pyrimidine nucleobase biosynthetic process"/>
    <property type="evidence" value="ECO:0007669"/>
    <property type="project" value="InterPro"/>
</dbReference>
<keyword evidence="5" id="KW-0963">Cytoplasm</keyword>
<comment type="similarity">
    <text evidence="4">Belongs to the dihydroorotate dehydrogenase family. Type 1 subfamily.</text>
</comment>
<comment type="cofactor">
    <cofactor evidence="1">
        <name>FMN</name>
        <dbReference type="ChEBI" id="CHEBI:58210"/>
    </cofactor>
</comment>
<dbReference type="NCBIfam" id="TIGR01037">
    <property type="entry name" value="pyrD_sub1_fam"/>
    <property type="match status" value="1"/>
</dbReference>
<dbReference type="InterPro" id="IPR001295">
    <property type="entry name" value="Dihydroorotate_DH_CS"/>
</dbReference>
<evidence type="ECO:0000256" key="4">
    <source>
        <dbReference type="ARBA" id="ARBA00008008"/>
    </source>
</evidence>
<evidence type="ECO:0000256" key="10">
    <source>
        <dbReference type="ARBA" id="ARBA00031623"/>
    </source>
</evidence>
<dbReference type="EMBL" id="CASHTH010003231">
    <property type="protein sequence ID" value="CAI8042029.1"/>
    <property type="molecule type" value="Genomic_DNA"/>
</dbReference>
<dbReference type="InterPro" id="IPR033888">
    <property type="entry name" value="DHOD_1B"/>
</dbReference>
<evidence type="ECO:0000313" key="12">
    <source>
        <dbReference type="EMBL" id="CAI8042029.1"/>
    </source>
</evidence>
<evidence type="ECO:0000313" key="13">
    <source>
        <dbReference type="Proteomes" id="UP001174909"/>
    </source>
</evidence>
<name>A0AA35T683_GEOBA</name>
<evidence type="ECO:0000256" key="8">
    <source>
        <dbReference type="ARBA" id="ARBA00022975"/>
    </source>
</evidence>
<dbReference type="InterPro" id="IPR012135">
    <property type="entry name" value="Dihydroorotate_DH_1_2"/>
</dbReference>
<dbReference type="InterPro" id="IPR050074">
    <property type="entry name" value="DHO_dehydrogenase"/>
</dbReference>
<dbReference type="PROSITE" id="PS00912">
    <property type="entry name" value="DHODEHASE_2"/>
    <property type="match status" value="1"/>
</dbReference>
<dbReference type="CDD" id="cd04740">
    <property type="entry name" value="DHOD_1B_like"/>
    <property type="match status" value="1"/>
</dbReference>
<dbReference type="HAMAP" id="MF_00224">
    <property type="entry name" value="DHO_dh_type1"/>
    <property type="match status" value="1"/>
</dbReference>
<evidence type="ECO:0000256" key="9">
    <source>
        <dbReference type="ARBA" id="ARBA00023002"/>
    </source>
</evidence>
<dbReference type="Proteomes" id="UP001174909">
    <property type="component" value="Unassembled WGS sequence"/>
</dbReference>
<dbReference type="InterPro" id="IPR013785">
    <property type="entry name" value="Aldolase_TIM"/>
</dbReference>
<keyword evidence="7" id="KW-0288">FMN</keyword>
<dbReference type="NCBIfam" id="NF005574">
    <property type="entry name" value="PRK07259.1"/>
    <property type="match status" value="1"/>
</dbReference>
<evidence type="ECO:0000256" key="2">
    <source>
        <dbReference type="ARBA" id="ARBA00004496"/>
    </source>
</evidence>
<comment type="pathway">
    <text evidence="3">Pyrimidine metabolism; UMP biosynthesis via de novo pathway.</text>
</comment>
<proteinExistence type="inferred from homology"/>
<keyword evidence="8" id="KW-0665">Pyrimidine biosynthesis</keyword>
<dbReference type="InterPro" id="IPR005720">
    <property type="entry name" value="Dihydroorotate_DH_cat"/>
</dbReference>
<dbReference type="Pfam" id="PF01180">
    <property type="entry name" value="DHO_dh"/>
    <property type="match status" value="1"/>
</dbReference>
<sequence length="314" mass="33243">MSGTHPSLEVNVAGIRMKNPVMTASGTFGYGSEYVDFIDLNQIGAVVVKGITSVPWTGNPMPRIFETPSGMLNAIGLQNVGVDGFIDKKLPYLRNFDVPVIVNICGKQVEEYLEITEKLDAADGVAAIELNISCPNVHSGGMSFGVDPKLTDELVKSVREKTTLPLLVKLSPNVTDITVIARAAADAGADGLSVINTALGMAIDINTRRPQLANVTGGLSGPAIKPIALRMVWQVYNAVSIPIIGMGGIMTGDDAIEFCIAGASAVAVGTANFINPRASLDVVDGIEEYLEQHGMRSIAELVGSLEVTEMKKFR</sequence>
<gene>
    <name evidence="12" type="ORF">GBAR_LOCUS23342</name>
</gene>
<feature type="domain" description="Dihydroorotate dehydrogenase catalytic" evidence="11">
    <location>
        <begin position="8"/>
        <end position="290"/>
    </location>
</feature>
<comment type="caution">
    <text evidence="12">The sequence shown here is derived from an EMBL/GenBank/DDBJ whole genome shotgun (WGS) entry which is preliminary data.</text>
</comment>
<keyword evidence="13" id="KW-1185">Reference proteome</keyword>
<dbReference type="SUPFAM" id="SSF51395">
    <property type="entry name" value="FMN-linked oxidoreductases"/>
    <property type="match status" value="1"/>
</dbReference>
<evidence type="ECO:0000256" key="6">
    <source>
        <dbReference type="ARBA" id="ARBA00022630"/>
    </source>
</evidence>
<evidence type="ECO:0000256" key="5">
    <source>
        <dbReference type="ARBA" id="ARBA00022490"/>
    </source>
</evidence>
<dbReference type="AlphaFoldDB" id="A0AA35T683"/>
<organism evidence="12 13">
    <name type="scientific">Geodia barretti</name>
    <name type="common">Barrett's horny sponge</name>
    <dbReference type="NCBI Taxonomy" id="519541"/>
    <lineage>
        <taxon>Eukaryota</taxon>
        <taxon>Metazoa</taxon>
        <taxon>Porifera</taxon>
        <taxon>Demospongiae</taxon>
        <taxon>Heteroscleromorpha</taxon>
        <taxon>Tetractinellida</taxon>
        <taxon>Astrophorina</taxon>
        <taxon>Geodiidae</taxon>
        <taxon>Geodia</taxon>
    </lineage>
</organism>
<dbReference type="GO" id="GO:0005737">
    <property type="term" value="C:cytoplasm"/>
    <property type="evidence" value="ECO:0007669"/>
    <property type="project" value="UniProtKB-SubCell"/>
</dbReference>
<dbReference type="InterPro" id="IPR024920">
    <property type="entry name" value="Dihydroorotate_DH_1"/>
</dbReference>
<accession>A0AA35T683</accession>
<evidence type="ECO:0000256" key="3">
    <source>
        <dbReference type="ARBA" id="ARBA00004725"/>
    </source>
</evidence>
<dbReference type="PANTHER" id="PTHR48109:SF1">
    <property type="entry name" value="DIHYDROOROTATE DEHYDROGENASE (FUMARATE)"/>
    <property type="match status" value="1"/>
</dbReference>